<dbReference type="Pfam" id="PF13470">
    <property type="entry name" value="PIN_3"/>
    <property type="match status" value="1"/>
</dbReference>
<organism evidence="2 3">
    <name type="scientific">Heyndrickxia camelliae</name>
    <dbReference type="NCBI Taxonomy" id="1707093"/>
    <lineage>
        <taxon>Bacteria</taxon>
        <taxon>Bacillati</taxon>
        <taxon>Bacillota</taxon>
        <taxon>Bacilli</taxon>
        <taxon>Bacillales</taxon>
        <taxon>Bacillaceae</taxon>
        <taxon>Heyndrickxia</taxon>
    </lineage>
</organism>
<proteinExistence type="predicted"/>
<dbReference type="SUPFAM" id="SSF88723">
    <property type="entry name" value="PIN domain-like"/>
    <property type="match status" value="1"/>
</dbReference>
<evidence type="ECO:0000313" key="2">
    <source>
        <dbReference type="EMBL" id="PKR82843.1"/>
    </source>
</evidence>
<sequence length="153" mass="17284">MTDKLVIDTCVFIEGIFGDEGNPSSLLLEQLDSLDARLVFSQDSIGELLYILKRECNEIQLSDTDIMEILTDIMSLFQRGKSINIKHYKNQKGRVRARDKDDQMFIDAAFASKSSHLITLDKKSGILNLKNTPFICCTPKSYIDSKTKIEKSG</sequence>
<feature type="domain" description="PIN" evidence="1">
    <location>
        <begin position="4"/>
        <end position="123"/>
    </location>
</feature>
<dbReference type="PANTHER" id="PTHR34610:SF3">
    <property type="entry name" value="SSL7007 PROTEIN"/>
    <property type="match status" value="1"/>
</dbReference>
<name>A0A2N3LE63_9BACI</name>
<evidence type="ECO:0000259" key="1">
    <source>
        <dbReference type="Pfam" id="PF13470"/>
    </source>
</evidence>
<dbReference type="EMBL" id="PIQO01000026">
    <property type="protein sequence ID" value="PKR82843.1"/>
    <property type="molecule type" value="Genomic_DNA"/>
</dbReference>
<dbReference type="InterPro" id="IPR002716">
    <property type="entry name" value="PIN_dom"/>
</dbReference>
<dbReference type="RefSeq" id="WP_101356331.1">
    <property type="nucleotide sequence ID" value="NZ_PIQO01000026.1"/>
</dbReference>
<dbReference type="OrthoDB" id="2941992at2"/>
<dbReference type="Proteomes" id="UP000233440">
    <property type="component" value="Unassembled WGS sequence"/>
</dbReference>
<protein>
    <submittedName>
        <fullName evidence="2">Putative toxin-antitoxin system toxin component, PIN family</fullName>
    </submittedName>
</protein>
<gene>
    <name evidence="2" type="ORF">CWO92_21880</name>
</gene>
<reference evidence="2 3" key="1">
    <citation type="submission" date="2017-11" db="EMBL/GenBank/DDBJ databases">
        <title>Bacillus camelliae sp. nov., isolated from pu'er tea.</title>
        <authorList>
            <person name="Niu L."/>
        </authorList>
    </citation>
    <scope>NUCLEOTIDE SEQUENCE [LARGE SCALE GENOMIC DNA]</scope>
    <source>
        <strain evidence="2 3">7578-1</strain>
    </source>
</reference>
<keyword evidence="3" id="KW-1185">Reference proteome</keyword>
<dbReference type="InterPro" id="IPR002850">
    <property type="entry name" value="PIN_toxin-like"/>
</dbReference>
<dbReference type="InterPro" id="IPR029060">
    <property type="entry name" value="PIN-like_dom_sf"/>
</dbReference>
<comment type="caution">
    <text evidence="2">The sequence shown here is derived from an EMBL/GenBank/DDBJ whole genome shotgun (WGS) entry which is preliminary data.</text>
</comment>
<dbReference type="CDD" id="cd09854">
    <property type="entry name" value="PIN_VapC-like"/>
    <property type="match status" value="1"/>
</dbReference>
<dbReference type="PANTHER" id="PTHR34610">
    <property type="entry name" value="SSL7007 PROTEIN"/>
    <property type="match status" value="1"/>
</dbReference>
<dbReference type="NCBIfam" id="TIGR00305">
    <property type="entry name" value="putative toxin-antitoxin system toxin component, PIN family"/>
    <property type="match status" value="1"/>
</dbReference>
<dbReference type="AlphaFoldDB" id="A0A2N3LE63"/>
<accession>A0A2N3LE63</accession>
<evidence type="ECO:0000313" key="3">
    <source>
        <dbReference type="Proteomes" id="UP000233440"/>
    </source>
</evidence>